<organism evidence="1 2">
    <name type="scientific">Propionicimonas paludicola</name>
    <dbReference type="NCBI Taxonomy" id="185243"/>
    <lineage>
        <taxon>Bacteria</taxon>
        <taxon>Bacillati</taxon>
        <taxon>Actinomycetota</taxon>
        <taxon>Actinomycetes</taxon>
        <taxon>Propionibacteriales</taxon>
        <taxon>Nocardioidaceae</taxon>
        <taxon>Propionicimonas</taxon>
    </lineage>
</organism>
<protein>
    <submittedName>
        <fullName evidence="1">N-dimethylarginine dimethylaminohydrolase</fullName>
    </submittedName>
</protein>
<proteinExistence type="predicted"/>
<dbReference type="Proteomes" id="UP000226079">
    <property type="component" value="Unassembled WGS sequence"/>
</dbReference>
<reference evidence="1 2" key="1">
    <citation type="submission" date="2017-10" db="EMBL/GenBank/DDBJ databases">
        <title>Sequencing the genomes of 1000 actinobacteria strains.</title>
        <authorList>
            <person name="Klenk H.-P."/>
        </authorList>
    </citation>
    <scope>NUCLEOTIDE SEQUENCE [LARGE SCALE GENOMIC DNA]</scope>
    <source>
        <strain evidence="1 2">DSM 15597</strain>
    </source>
</reference>
<dbReference type="SUPFAM" id="SSF55909">
    <property type="entry name" value="Pentein"/>
    <property type="match status" value="1"/>
</dbReference>
<dbReference type="EMBL" id="PDJC01000001">
    <property type="protein sequence ID" value="PFG15600.1"/>
    <property type="molecule type" value="Genomic_DNA"/>
</dbReference>
<evidence type="ECO:0000313" key="1">
    <source>
        <dbReference type="EMBL" id="PFG15600.1"/>
    </source>
</evidence>
<dbReference type="GO" id="GO:0016787">
    <property type="term" value="F:hydrolase activity"/>
    <property type="evidence" value="ECO:0007669"/>
    <property type="project" value="UniProtKB-KW"/>
</dbReference>
<evidence type="ECO:0000313" key="2">
    <source>
        <dbReference type="Proteomes" id="UP000226079"/>
    </source>
</evidence>
<keyword evidence="1" id="KW-0378">Hydrolase</keyword>
<dbReference type="Pfam" id="PF19420">
    <property type="entry name" value="DDAH_eukar"/>
    <property type="match status" value="1"/>
</dbReference>
<keyword evidence="2" id="KW-1185">Reference proteome</keyword>
<comment type="caution">
    <text evidence="1">The sequence shown here is derived from an EMBL/GenBank/DDBJ whole genome shotgun (WGS) entry which is preliminary data.</text>
</comment>
<dbReference type="OrthoDB" id="9814070at2"/>
<dbReference type="NCBIfam" id="NF045659">
    <property type="entry name" value="DiMArgaseDdahMtb"/>
    <property type="match status" value="1"/>
</dbReference>
<gene>
    <name evidence="1" type="ORF">ATK74_0120</name>
</gene>
<dbReference type="Gene3D" id="3.75.10.10">
    <property type="entry name" value="L-arginine/glycine Amidinotransferase, Chain A"/>
    <property type="match status" value="1"/>
</dbReference>
<sequence>MTVIEERCPENLTDAAAAPTASGRTAPRVLMCRPEHFTVSYRINPWMYPQQPTDTSLALRQWQELYRTYQGLGFQVELIDPEPGLPDMVYAANGGFTLDGVAYTAKFRHAERGPEGPAYGAWFGAHGFQVAEAVSVNEGEGDFMLVGDTIFAGTGFRSDDASHDELRSIFDREVVTLRLVDPRFYHLDTAFAVLDPAGGPASVAYLPSAFDEASLAILRTRFPDAILATQADAEVLGLNSFSDGCNVVIASRAETFARDLTDRGFRPHGVDLSELLRGGGGVKCCTLVLR</sequence>
<dbReference type="AlphaFoldDB" id="A0A2A9CPL2"/>
<dbReference type="RefSeq" id="WP_098459217.1">
    <property type="nucleotide sequence ID" value="NZ_PDJC01000001.1"/>
</dbReference>
<accession>A0A2A9CPL2</accession>
<name>A0A2A9CPL2_9ACTN</name>